<comment type="caution">
    <text evidence="3">The sequence shown here is derived from an EMBL/GenBank/DDBJ whole genome shotgun (WGS) entry which is preliminary data.</text>
</comment>
<dbReference type="EMBL" id="WNXQ01000003">
    <property type="protein sequence ID" value="MWB77694.1"/>
    <property type="molecule type" value="Genomic_DNA"/>
</dbReference>
<dbReference type="AlphaFoldDB" id="A0A844W4R3"/>
<organism evidence="3 4">
    <name type="scientific">Pseudooceanicola pacificus</name>
    <dbReference type="NCBI Taxonomy" id="2676438"/>
    <lineage>
        <taxon>Bacteria</taxon>
        <taxon>Pseudomonadati</taxon>
        <taxon>Pseudomonadota</taxon>
        <taxon>Alphaproteobacteria</taxon>
        <taxon>Rhodobacterales</taxon>
        <taxon>Paracoccaceae</taxon>
        <taxon>Pseudooceanicola</taxon>
    </lineage>
</organism>
<evidence type="ECO:0000256" key="2">
    <source>
        <dbReference type="SAM" id="SignalP"/>
    </source>
</evidence>
<protein>
    <submittedName>
        <fullName evidence="3">Uncharacterized protein</fullName>
    </submittedName>
</protein>
<feature type="compositionally biased region" description="Low complexity" evidence="1">
    <location>
        <begin position="125"/>
        <end position="141"/>
    </location>
</feature>
<accession>A0A844W4R3</accession>
<feature type="region of interest" description="Disordered" evidence="1">
    <location>
        <begin position="64"/>
        <end position="142"/>
    </location>
</feature>
<keyword evidence="2" id="KW-0732">Signal</keyword>
<feature type="chain" id="PRO_5032986215" evidence="2">
    <location>
        <begin position="21"/>
        <end position="271"/>
    </location>
</feature>
<sequence>MTRILIACLALAILPLPAAAQDSAARRAELSARLYELALEDRDPLLAIAAARIRGELFGQRIAREPERDAPPMAALAPGAGAASRMADPMAEAAPGEGTAPAPQAGQGDAPSAKAGEGAMTGASPAPADEAATQDAAPAGPVSAEDMLDTALALAPGDPLIAGLVEDQRAMRTKGVVSGQVYSISRIRAGGRDTYRPLEYEGNSYAEVYVEGQSGVDLNLMVYDSAGRVVCTDTDISAIAYCGWRPATQEVFSVVILNRGATVTSYTLITN</sequence>
<feature type="signal peptide" evidence="2">
    <location>
        <begin position="1"/>
        <end position="20"/>
    </location>
</feature>
<feature type="compositionally biased region" description="Low complexity" evidence="1">
    <location>
        <begin position="91"/>
        <end position="113"/>
    </location>
</feature>
<evidence type="ECO:0000313" key="3">
    <source>
        <dbReference type="EMBL" id="MWB77694.1"/>
    </source>
</evidence>
<feature type="compositionally biased region" description="Low complexity" evidence="1">
    <location>
        <begin position="71"/>
        <end position="83"/>
    </location>
</feature>
<dbReference type="RefSeq" id="WP_160381964.1">
    <property type="nucleotide sequence ID" value="NZ_WNXQ01000003.1"/>
</dbReference>
<gene>
    <name evidence="3" type="ORF">GLS40_06630</name>
</gene>
<evidence type="ECO:0000256" key="1">
    <source>
        <dbReference type="SAM" id="MobiDB-lite"/>
    </source>
</evidence>
<dbReference type="Proteomes" id="UP000443843">
    <property type="component" value="Unassembled WGS sequence"/>
</dbReference>
<name>A0A844W4R3_9RHOB</name>
<evidence type="ECO:0000313" key="4">
    <source>
        <dbReference type="Proteomes" id="UP000443843"/>
    </source>
</evidence>
<keyword evidence="4" id="KW-1185">Reference proteome</keyword>
<proteinExistence type="predicted"/>
<reference evidence="3 4" key="1">
    <citation type="submission" date="2019-11" db="EMBL/GenBank/DDBJ databases">
        <title>Pseudooceanicola pacifica sp. nov., isolated from deep-sea sediment of the Pacific Ocean.</title>
        <authorList>
            <person name="Lyu L."/>
        </authorList>
    </citation>
    <scope>NUCLEOTIDE SEQUENCE [LARGE SCALE GENOMIC DNA]</scope>
    <source>
        <strain evidence="3 4">216_PA32_1</strain>
    </source>
</reference>